<accession>A0A9N7W495</accession>
<evidence type="ECO:0000313" key="2">
    <source>
        <dbReference type="Proteomes" id="UP001153269"/>
    </source>
</evidence>
<evidence type="ECO:0000313" key="1">
    <source>
        <dbReference type="EMBL" id="CAB1460737.1"/>
    </source>
</evidence>
<name>A0A9N7W495_PLEPL</name>
<gene>
    <name evidence="1" type="ORF">PLEPLA_LOCUS48609</name>
</gene>
<reference evidence="1" key="1">
    <citation type="submission" date="2020-03" db="EMBL/GenBank/DDBJ databases">
        <authorList>
            <person name="Weist P."/>
        </authorList>
    </citation>
    <scope>NUCLEOTIDE SEQUENCE</scope>
</reference>
<proteinExistence type="predicted"/>
<sequence length="177" mass="19600">MPTSNPTIVWAEAELLHCSMAQPPSLSSLVIPGAELCTRAQCPRRPTLNWLNSLSQDPCTSSSSHGEDTCSKQLLHIPDGRARQMSKENQRERQGKVYEPAFANLNETLSIPSSKTGCSWRNSRPWPVRGCPGSPTLSTATTQRTDNISRLLAALRLNHDHSGTSTGRLWLRGRRNR</sequence>
<dbReference type="Proteomes" id="UP001153269">
    <property type="component" value="Unassembled WGS sequence"/>
</dbReference>
<organism evidence="1 2">
    <name type="scientific">Pleuronectes platessa</name>
    <name type="common">European plaice</name>
    <dbReference type="NCBI Taxonomy" id="8262"/>
    <lineage>
        <taxon>Eukaryota</taxon>
        <taxon>Metazoa</taxon>
        <taxon>Chordata</taxon>
        <taxon>Craniata</taxon>
        <taxon>Vertebrata</taxon>
        <taxon>Euteleostomi</taxon>
        <taxon>Actinopterygii</taxon>
        <taxon>Neopterygii</taxon>
        <taxon>Teleostei</taxon>
        <taxon>Neoteleostei</taxon>
        <taxon>Acanthomorphata</taxon>
        <taxon>Carangaria</taxon>
        <taxon>Pleuronectiformes</taxon>
        <taxon>Pleuronectoidei</taxon>
        <taxon>Pleuronectidae</taxon>
        <taxon>Pleuronectes</taxon>
    </lineage>
</organism>
<keyword evidence="2" id="KW-1185">Reference proteome</keyword>
<dbReference type="EMBL" id="CADEAL010004491">
    <property type="protein sequence ID" value="CAB1460737.1"/>
    <property type="molecule type" value="Genomic_DNA"/>
</dbReference>
<comment type="caution">
    <text evidence="1">The sequence shown here is derived from an EMBL/GenBank/DDBJ whole genome shotgun (WGS) entry which is preliminary data.</text>
</comment>
<protein>
    <submittedName>
        <fullName evidence="1">Uncharacterized protein</fullName>
    </submittedName>
</protein>
<dbReference type="AlphaFoldDB" id="A0A9N7W495"/>